<protein>
    <submittedName>
        <fullName evidence="3">Uncharacterized protein</fullName>
    </submittedName>
</protein>
<proteinExistence type="predicted"/>
<keyword evidence="4" id="KW-1185">Reference proteome</keyword>
<organism evidence="3 4">
    <name type="scientific">Actinomadura miaoliensis</name>
    <dbReference type="NCBI Taxonomy" id="430685"/>
    <lineage>
        <taxon>Bacteria</taxon>
        <taxon>Bacillati</taxon>
        <taxon>Actinomycetota</taxon>
        <taxon>Actinomycetes</taxon>
        <taxon>Streptosporangiales</taxon>
        <taxon>Thermomonosporaceae</taxon>
        <taxon>Actinomadura</taxon>
    </lineage>
</organism>
<keyword evidence="2" id="KW-1133">Transmembrane helix</keyword>
<keyword evidence="2" id="KW-0472">Membrane</keyword>
<name>A0ABP7UVY0_9ACTN</name>
<feature type="compositionally biased region" description="Basic and acidic residues" evidence="1">
    <location>
        <begin position="76"/>
        <end position="97"/>
    </location>
</feature>
<evidence type="ECO:0000313" key="4">
    <source>
        <dbReference type="Proteomes" id="UP001500683"/>
    </source>
</evidence>
<keyword evidence="2" id="KW-0812">Transmembrane</keyword>
<dbReference type="EMBL" id="BAAAZG010000001">
    <property type="protein sequence ID" value="GAA4054183.1"/>
    <property type="molecule type" value="Genomic_DNA"/>
</dbReference>
<accession>A0ABP7UVY0</accession>
<feature type="transmembrane region" description="Helical" evidence="2">
    <location>
        <begin position="28"/>
        <end position="47"/>
    </location>
</feature>
<sequence length="112" mass="11831">MGEPLTGAALRGATTPQWTKDDLVAVHAAWLAALATTGGLVLLRLRLARRDDTAKRQAGRLQGTPASRTITAPRTTVERPRPDARSPHRTGAPEKRRQPIPAPPSAATASGT</sequence>
<evidence type="ECO:0000256" key="2">
    <source>
        <dbReference type="SAM" id="Phobius"/>
    </source>
</evidence>
<dbReference type="Proteomes" id="UP001500683">
    <property type="component" value="Unassembled WGS sequence"/>
</dbReference>
<feature type="compositionally biased region" description="Polar residues" evidence="1">
    <location>
        <begin position="64"/>
        <end position="74"/>
    </location>
</feature>
<evidence type="ECO:0000313" key="3">
    <source>
        <dbReference type="EMBL" id="GAA4054183.1"/>
    </source>
</evidence>
<comment type="caution">
    <text evidence="3">The sequence shown here is derived from an EMBL/GenBank/DDBJ whole genome shotgun (WGS) entry which is preliminary data.</text>
</comment>
<feature type="region of interest" description="Disordered" evidence="1">
    <location>
        <begin position="53"/>
        <end position="112"/>
    </location>
</feature>
<gene>
    <name evidence="3" type="ORF">GCM10022214_01090</name>
</gene>
<reference evidence="4" key="1">
    <citation type="journal article" date="2019" name="Int. J. Syst. Evol. Microbiol.">
        <title>The Global Catalogue of Microorganisms (GCM) 10K type strain sequencing project: providing services to taxonomists for standard genome sequencing and annotation.</title>
        <authorList>
            <consortium name="The Broad Institute Genomics Platform"/>
            <consortium name="The Broad Institute Genome Sequencing Center for Infectious Disease"/>
            <person name="Wu L."/>
            <person name="Ma J."/>
        </authorList>
    </citation>
    <scope>NUCLEOTIDE SEQUENCE [LARGE SCALE GENOMIC DNA]</scope>
    <source>
        <strain evidence="4">JCM 16702</strain>
    </source>
</reference>
<evidence type="ECO:0000256" key="1">
    <source>
        <dbReference type="SAM" id="MobiDB-lite"/>
    </source>
</evidence>